<dbReference type="OrthoDB" id="1718875at2759"/>
<comment type="caution">
    <text evidence="17">The sequence shown here is derived from an EMBL/GenBank/DDBJ whole genome shotgun (WGS) entry which is preliminary data.</text>
</comment>
<keyword evidence="8" id="KW-0131">Cell cycle</keyword>
<dbReference type="InterPro" id="IPR050068">
    <property type="entry name" value="MurA_subfamily"/>
</dbReference>
<proteinExistence type="inferred from homology"/>
<comment type="catalytic activity">
    <reaction evidence="15">
        <text>phosphoenolpyruvate + UDP-N-acetyl-alpha-D-glucosamine = UDP-N-acetyl-3-O-(1-carboxyvinyl)-alpha-D-glucosamine + phosphate</text>
        <dbReference type="Rhea" id="RHEA:18681"/>
        <dbReference type="ChEBI" id="CHEBI:43474"/>
        <dbReference type="ChEBI" id="CHEBI:57705"/>
        <dbReference type="ChEBI" id="CHEBI:58702"/>
        <dbReference type="ChEBI" id="CHEBI:68483"/>
        <dbReference type="EC" id="2.5.1.7"/>
    </reaction>
</comment>
<protein>
    <recommendedName>
        <fullName evidence="12">UDP-N-acetylglucosamine 1-carboxyvinyltransferase</fullName>
        <ecNumber evidence="11">2.5.1.7</ecNumber>
    </recommendedName>
    <alternativeName>
        <fullName evidence="13">Enoylpyruvate transferase</fullName>
    </alternativeName>
    <alternativeName>
        <fullName evidence="14">UDP-N-acetylglucosamine enolpyruvyl transferase</fullName>
    </alternativeName>
</protein>
<dbReference type="Proteomes" id="UP000652761">
    <property type="component" value="Unassembled WGS sequence"/>
</dbReference>
<evidence type="ECO:0000256" key="9">
    <source>
        <dbReference type="ARBA" id="ARBA00023316"/>
    </source>
</evidence>
<dbReference type="EC" id="2.5.1.7" evidence="11"/>
<dbReference type="GO" id="GO:0008760">
    <property type="term" value="F:UDP-N-acetylglucosamine 1-carboxyvinyltransferase activity"/>
    <property type="evidence" value="ECO:0007669"/>
    <property type="project" value="UniProtKB-EC"/>
</dbReference>
<evidence type="ECO:0000256" key="4">
    <source>
        <dbReference type="ARBA" id="ARBA00022618"/>
    </source>
</evidence>
<dbReference type="GO" id="GO:0008360">
    <property type="term" value="P:regulation of cell shape"/>
    <property type="evidence" value="ECO:0007669"/>
    <property type="project" value="UniProtKB-KW"/>
</dbReference>
<dbReference type="PANTHER" id="PTHR43783">
    <property type="entry name" value="UDP-N-ACETYLGLUCOSAMINE 1-CARBOXYVINYLTRANSFERASE"/>
    <property type="match status" value="1"/>
</dbReference>
<evidence type="ECO:0000256" key="13">
    <source>
        <dbReference type="ARBA" id="ARBA00042443"/>
    </source>
</evidence>
<evidence type="ECO:0000256" key="10">
    <source>
        <dbReference type="ARBA" id="ARBA00038367"/>
    </source>
</evidence>
<dbReference type="SUPFAM" id="SSF55205">
    <property type="entry name" value="EPT/RTPC-like"/>
    <property type="match status" value="1"/>
</dbReference>
<gene>
    <name evidence="17" type="ORF">Taro_050827</name>
</gene>
<dbReference type="Pfam" id="PF00275">
    <property type="entry name" value="EPSP_synthase"/>
    <property type="match status" value="1"/>
</dbReference>
<comment type="pathway">
    <text evidence="2">Cell wall biogenesis; peptidoglycan biosynthesis.</text>
</comment>
<evidence type="ECO:0000256" key="8">
    <source>
        <dbReference type="ARBA" id="ARBA00023306"/>
    </source>
</evidence>
<dbReference type="GO" id="GO:0005737">
    <property type="term" value="C:cytoplasm"/>
    <property type="evidence" value="ECO:0007669"/>
    <property type="project" value="UniProtKB-SubCell"/>
</dbReference>
<evidence type="ECO:0000256" key="11">
    <source>
        <dbReference type="ARBA" id="ARBA00039108"/>
    </source>
</evidence>
<comment type="subcellular location">
    <subcellularLocation>
        <location evidence="1">Cytoplasm</location>
    </subcellularLocation>
</comment>
<keyword evidence="7" id="KW-0573">Peptidoglycan synthesis</keyword>
<reference evidence="17" key="1">
    <citation type="submission" date="2017-07" db="EMBL/GenBank/DDBJ databases">
        <title>Taro Niue Genome Assembly and Annotation.</title>
        <authorList>
            <person name="Atibalentja N."/>
            <person name="Keating K."/>
            <person name="Fields C.J."/>
        </authorList>
    </citation>
    <scope>NUCLEOTIDE SEQUENCE</scope>
    <source>
        <strain evidence="17">Niue_2</strain>
        <tissue evidence="17">Leaf</tissue>
    </source>
</reference>
<keyword evidence="3" id="KW-0963">Cytoplasm</keyword>
<evidence type="ECO:0000256" key="6">
    <source>
        <dbReference type="ARBA" id="ARBA00022960"/>
    </source>
</evidence>
<dbReference type="AlphaFoldDB" id="A0A843XEE5"/>
<evidence type="ECO:0000256" key="3">
    <source>
        <dbReference type="ARBA" id="ARBA00022490"/>
    </source>
</evidence>
<keyword evidence="4" id="KW-0132">Cell division</keyword>
<keyword evidence="5" id="KW-0808">Transferase</keyword>
<dbReference type="InterPro" id="IPR001986">
    <property type="entry name" value="Enolpyruvate_Tfrase_dom"/>
</dbReference>
<evidence type="ECO:0000256" key="12">
    <source>
        <dbReference type="ARBA" id="ARBA00039754"/>
    </source>
</evidence>
<dbReference type="InterPro" id="IPR013792">
    <property type="entry name" value="RNA3'P_cycl/enolpyr_Trfase_a/b"/>
</dbReference>
<comment type="similarity">
    <text evidence="10">Belongs to the EPSP synthase family. MurA subfamily.</text>
</comment>
<organism evidence="17 18">
    <name type="scientific">Colocasia esculenta</name>
    <name type="common">Wild taro</name>
    <name type="synonym">Arum esculentum</name>
    <dbReference type="NCBI Taxonomy" id="4460"/>
    <lineage>
        <taxon>Eukaryota</taxon>
        <taxon>Viridiplantae</taxon>
        <taxon>Streptophyta</taxon>
        <taxon>Embryophyta</taxon>
        <taxon>Tracheophyta</taxon>
        <taxon>Spermatophyta</taxon>
        <taxon>Magnoliopsida</taxon>
        <taxon>Liliopsida</taxon>
        <taxon>Araceae</taxon>
        <taxon>Aroideae</taxon>
        <taxon>Colocasieae</taxon>
        <taxon>Colocasia</taxon>
    </lineage>
</organism>
<evidence type="ECO:0000256" key="14">
    <source>
        <dbReference type="ARBA" id="ARBA00042842"/>
    </source>
</evidence>
<accession>A0A843XEE5</accession>
<keyword evidence="9" id="KW-0961">Cell wall biogenesis/degradation</keyword>
<evidence type="ECO:0000256" key="7">
    <source>
        <dbReference type="ARBA" id="ARBA00022984"/>
    </source>
</evidence>
<evidence type="ECO:0000256" key="2">
    <source>
        <dbReference type="ARBA" id="ARBA00004752"/>
    </source>
</evidence>
<dbReference type="GO" id="GO:0051301">
    <property type="term" value="P:cell division"/>
    <property type="evidence" value="ECO:0007669"/>
    <property type="project" value="UniProtKB-KW"/>
</dbReference>
<evidence type="ECO:0000259" key="16">
    <source>
        <dbReference type="Pfam" id="PF00275"/>
    </source>
</evidence>
<keyword evidence="18" id="KW-1185">Reference proteome</keyword>
<sequence length="174" mass="18618">MMAAALAEGVTVLSNVAREPEVVDLANFLIASGAQIEGAGTSRLVVHGRKQLHGTEYTIMPDRIEAGTLMVAAAITRSCVSLSPVVPHHLTSAMEKLSSAGCKIEQTYDALPEAVGGRGLRGLNLKTSPFPGFPTDLQPQFMSLLTTCHGASNVEESIFERRMRQGMLYDTANF</sequence>
<keyword evidence="6" id="KW-0133">Cell shape</keyword>
<dbReference type="InterPro" id="IPR036968">
    <property type="entry name" value="Enolpyruvate_Tfrase_sf"/>
</dbReference>
<evidence type="ECO:0000256" key="15">
    <source>
        <dbReference type="ARBA" id="ARBA00047527"/>
    </source>
</evidence>
<dbReference type="GO" id="GO:0071555">
    <property type="term" value="P:cell wall organization"/>
    <property type="evidence" value="ECO:0007669"/>
    <property type="project" value="UniProtKB-KW"/>
</dbReference>
<dbReference type="PANTHER" id="PTHR43783:SF1">
    <property type="entry name" value="UDP-N-ACETYLGLUCOSAMINE 1-CARBOXYVINYLTRANSFERASE"/>
    <property type="match status" value="1"/>
</dbReference>
<dbReference type="Gene3D" id="3.65.10.10">
    <property type="entry name" value="Enolpyruvate transferase domain"/>
    <property type="match status" value="2"/>
</dbReference>
<evidence type="ECO:0000256" key="1">
    <source>
        <dbReference type="ARBA" id="ARBA00004496"/>
    </source>
</evidence>
<evidence type="ECO:0000313" key="17">
    <source>
        <dbReference type="EMBL" id="MQM17849.1"/>
    </source>
</evidence>
<dbReference type="EMBL" id="NMUH01007803">
    <property type="protein sequence ID" value="MQM17849.1"/>
    <property type="molecule type" value="Genomic_DNA"/>
</dbReference>
<name>A0A843XEE5_COLES</name>
<evidence type="ECO:0000256" key="5">
    <source>
        <dbReference type="ARBA" id="ARBA00022679"/>
    </source>
</evidence>
<feature type="domain" description="Enolpyruvate transferase" evidence="16">
    <location>
        <begin position="1"/>
        <end position="163"/>
    </location>
</feature>
<evidence type="ECO:0000313" key="18">
    <source>
        <dbReference type="Proteomes" id="UP000652761"/>
    </source>
</evidence>